<dbReference type="CDD" id="cd16129">
    <property type="entry name" value="Ubl_ATG8_MAP1LC3"/>
    <property type="match status" value="1"/>
</dbReference>
<dbReference type="Proteomes" id="UP000762676">
    <property type="component" value="Unassembled WGS sequence"/>
</dbReference>
<dbReference type="AlphaFoldDB" id="A0AAV4EV16"/>
<keyword evidence="7" id="KW-0968">Cytoplasmic vesicle</keyword>
<dbReference type="GO" id="GO:0006950">
    <property type="term" value="P:response to stress"/>
    <property type="evidence" value="ECO:0007669"/>
    <property type="project" value="UniProtKB-ARBA"/>
</dbReference>
<evidence type="ECO:0000256" key="9">
    <source>
        <dbReference type="PIRSR" id="PIRSR604241-50"/>
    </source>
</evidence>
<proteinExistence type="inferred from homology"/>
<reference evidence="12 13" key="1">
    <citation type="journal article" date="2021" name="Elife">
        <title>Chloroplast acquisition without the gene transfer in kleptoplastic sea slugs, Plakobranchus ocellatus.</title>
        <authorList>
            <person name="Maeda T."/>
            <person name="Takahashi S."/>
            <person name="Yoshida T."/>
            <person name="Shimamura S."/>
            <person name="Takaki Y."/>
            <person name="Nagai Y."/>
            <person name="Toyoda A."/>
            <person name="Suzuki Y."/>
            <person name="Arimoto A."/>
            <person name="Ishii H."/>
            <person name="Satoh N."/>
            <person name="Nishiyama T."/>
            <person name="Hasebe M."/>
            <person name="Maruyama T."/>
            <person name="Minagawa J."/>
            <person name="Obokata J."/>
            <person name="Shigenobu S."/>
        </authorList>
    </citation>
    <scope>NUCLEOTIDE SEQUENCE [LARGE SCALE GENOMIC DNA]</scope>
</reference>
<dbReference type="PANTHER" id="PTHR10969">
    <property type="entry name" value="MICROTUBULE-ASSOCIATED PROTEINS 1A/1B LIGHT CHAIN 3-RELATED"/>
    <property type="match status" value="1"/>
</dbReference>
<protein>
    <submittedName>
        <fullName evidence="12">Microtubule-associated proteins 1A/1B light chain 3A</fullName>
    </submittedName>
</protein>
<dbReference type="InterPro" id="IPR029071">
    <property type="entry name" value="Ubiquitin-like_domsf"/>
</dbReference>
<comment type="subcellular location">
    <subcellularLocation>
        <location evidence="1">Cytoplasmic vesicle</location>
        <location evidence="1">Autophagosome</location>
    </subcellularLocation>
    <subcellularLocation>
        <location evidence="8">Endomembrane system</location>
        <topology evidence="8">Lipid-anchor</topology>
    </subcellularLocation>
</comment>
<dbReference type="GO" id="GO:0016236">
    <property type="term" value="P:macroautophagy"/>
    <property type="evidence" value="ECO:0007669"/>
    <property type="project" value="UniProtKB-ARBA"/>
</dbReference>
<keyword evidence="6 9" id="KW-0449">Lipoprotein</keyword>
<keyword evidence="4 10" id="KW-0072">Autophagy</keyword>
<dbReference type="Pfam" id="PF02991">
    <property type="entry name" value="ATG8"/>
    <property type="match status" value="1"/>
</dbReference>
<organism evidence="12 13">
    <name type="scientific">Elysia marginata</name>
    <dbReference type="NCBI Taxonomy" id="1093978"/>
    <lineage>
        <taxon>Eukaryota</taxon>
        <taxon>Metazoa</taxon>
        <taxon>Spiralia</taxon>
        <taxon>Lophotrochozoa</taxon>
        <taxon>Mollusca</taxon>
        <taxon>Gastropoda</taxon>
        <taxon>Heterobranchia</taxon>
        <taxon>Euthyneura</taxon>
        <taxon>Panpulmonata</taxon>
        <taxon>Sacoglossa</taxon>
        <taxon>Placobranchoidea</taxon>
        <taxon>Plakobranchidae</taxon>
        <taxon>Elysia</taxon>
    </lineage>
</organism>
<evidence type="ECO:0000256" key="3">
    <source>
        <dbReference type="ARBA" id="ARBA00022490"/>
    </source>
</evidence>
<evidence type="ECO:0000313" key="12">
    <source>
        <dbReference type="EMBL" id="GFR64361.1"/>
    </source>
</evidence>
<dbReference type="SUPFAM" id="SSF54236">
    <property type="entry name" value="Ubiquitin-like"/>
    <property type="match status" value="1"/>
</dbReference>
<feature type="region of interest" description="Disordered" evidence="11">
    <location>
        <begin position="1"/>
        <end position="23"/>
    </location>
</feature>
<evidence type="ECO:0000256" key="10">
    <source>
        <dbReference type="RuleBase" id="RU004384"/>
    </source>
</evidence>
<dbReference type="FunFam" id="3.10.20.90:FF:000149">
    <property type="entry name" value="microtubule-associated proteins 1A/1B light chain 3C"/>
    <property type="match status" value="1"/>
</dbReference>
<evidence type="ECO:0000256" key="8">
    <source>
        <dbReference type="ARBA" id="ARBA00037868"/>
    </source>
</evidence>
<evidence type="ECO:0000256" key="4">
    <source>
        <dbReference type="ARBA" id="ARBA00023006"/>
    </source>
</evidence>
<feature type="lipid moiety-binding region" description="Phosphatidylserine amidated glycine; alternate" evidence="9">
    <location>
        <position position="137"/>
    </location>
</feature>
<dbReference type="GO" id="GO:0005776">
    <property type="term" value="C:autophagosome"/>
    <property type="evidence" value="ECO:0007669"/>
    <property type="project" value="UniProtKB-SubCell"/>
</dbReference>
<evidence type="ECO:0000313" key="13">
    <source>
        <dbReference type="Proteomes" id="UP000762676"/>
    </source>
</evidence>
<comment type="caution">
    <text evidence="12">The sequence shown here is derived from an EMBL/GenBank/DDBJ whole genome shotgun (WGS) entry which is preliminary data.</text>
</comment>
<evidence type="ECO:0000256" key="5">
    <source>
        <dbReference type="ARBA" id="ARBA00023136"/>
    </source>
</evidence>
<comment type="similarity">
    <text evidence="2 10">Belongs to the ATG8 family.</text>
</comment>
<gene>
    <name evidence="12" type="ORF">ElyMa_003630200</name>
</gene>
<sequence length="149" mass="17475">MFSPQSSEQNVSDQYDSGREKLSFKERRTLSERKKDVFFVRSNHPNKIPIIIERFSGEKTLPDMDKCKFLVPDNLSMMEIIKIIRRRLQLQKTQAFYLLVNNRSMVSNTTPLAELYEQEKDEDGFLYIIYASQETFGANANPQSVLQFH</sequence>
<dbReference type="EMBL" id="BMAT01007441">
    <property type="protein sequence ID" value="GFR64361.1"/>
    <property type="molecule type" value="Genomic_DNA"/>
</dbReference>
<feature type="compositionally biased region" description="Polar residues" evidence="11">
    <location>
        <begin position="1"/>
        <end position="15"/>
    </location>
</feature>
<dbReference type="InterPro" id="IPR004241">
    <property type="entry name" value="Atg8-like"/>
</dbReference>
<name>A0AAV4EV16_9GAST</name>
<evidence type="ECO:0000256" key="7">
    <source>
        <dbReference type="ARBA" id="ARBA00023329"/>
    </source>
</evidence>
<dbReference type="GO" id="GO:0031410">
    <property type="term" value="C:cytoplasmic vesicle"/>
    <property type="evidence" value="ECO:0007669"/>
    <property type="project" value="UniProtKB-KW"/>
</dbReference>
<evidence type="ECO:0000256" key="11">
    <source>
        <dbReference type="SAM" id="MobiDB-lite"/>
    </source>
</evidence>
<evidence type="ECO:0000256" key="2">
    <source>
        <dbReference type="ARBA" id="ARBA00007293"/>
    </source>
</evidence>
<keyword evidence="5" id="KW-0472">Membrane</keyword>
<evidence type="ECO:0000256" key="6">
    <source>
        <dbReference type="ARBA" id="ARBA00023288"/>
    </source>
</evidence>
<keyword evidence="3" id="KW-0963">Cytoplasm</keyword>
<evidence type="ECO:0000256" key="1">
    <source>
        <dbReference type="ARBA" id="ARBA00004419"/>
    </source>
</evidence>
<accession>A0AAV4EV16</accession>
<dbReference type="GO" id="GO:0012505">
    <property type="term" value="C:endomembrane system"/>
    <property type="evidence" value="ECO:0007669"/>
    <property type="project" value="UniProtKB-SubCell"/>
</dbReference>
<dbReference type="Gene3D" id="3.10.20.90">
    <property type="entry name" value="Phosphatidylinositol 3-kinase Catalytic Subunit, Chain A, domain 1"/>
    <property type="match status" value="1"/>
</dbReference>
<keyword evidence="13" id="KW-1185">Reference proteome</keyword>